<dbReference type="AlphaFoldDB" id="A0AA35WL40"/>
<comment type="similarity">
    <text evidence="1">Belongs to the dynein heavy chain family.</text>
</comment>
<dbReference type="GO" id="GO:0005858">
    <property type="term" value="C:axonemal dynein complex"/>
    <property type="evidence" value="ECO:0007669"/>
    <property type="project" value="TreeGrafter"/>
</dbReference>
<evidence type="ECO:0000256" key="2">
    <source>
        <dbReference type="SAM" id="MobiDB-lite"/>
    </source>
</evidence>
<feature type="region of interest" description="Disordered" evidence="2">
    <location>
        <begin position="1"/>
        <end position="20"/>
    </location>
</feature>
<evidence type="ECO:0000259" key="3">
    <source>
        <dbReference type="Pfam" id="PF08385"/>
    </source>
</evidence>
<dbReference type="InterPro" id="IPR026983">
    <property type="entry name" value="DHC"/>
</dbReference>
<gene>
    <name evidence="4" type="ORF">GBAR_LOCUS10752</name>
</gene>
<dbReference type="GO" id="GO:0045505">
    <property type="term" value="F:dynein intermediate chain binding"/>
    <property type="evidence" value="ECO:0007669"/>
    <property type="project" value="InterPro"/>
</dbReference>
<sequence length="486" mass="54829">MATEAASSSEEGPSAMAVGPPTDVEQVRAYMLRILPVMLEEDVLPDMSTMESAVKAADARLKKFAEDPQERALLVLRTLPPETEEEEGEGASTGGATSFRPAYEVQLGLNYKPTRCIGVAFIKRGAILEADKSVRLQLRVMNFSEDSPFVTFHSYVRDVVTPYFNSYVQSTKKATEGDKLVPSVQKKMNELEVGLLHLQQNIDIPEISLTIHSTISASVKKAAEAGKKSTVEELGPLLSDSSFLNALQKDVSRWIREIQKVTRLERDASSGTALQETSFWMNLEHALSKIHSRRHSPEVQLTLDVLKAGKRFHATVSFDADTGLKEAQDKVNDYSPLMKDFPVNELLAAGTLETIKLAVAAVYSHLRKIRTTSYPAQRAIYLVEAISRDLNTQLLKVLGMYKLMLVTYEEFEQVMGQCFGVFNTWDEEYDKFTSQLREMSKKKREETLKFSWRANSAHKRLQERVTKMIEWVLHSDSCVLRCVYRR</sequence>
<feature type="region of interest" description="Disordered" evidence="2">
    <location>
        <begin position="78"/>
        <end position="97"/>
    </location>
</feature>
<comment type="caution">
    <text evidence="4">The sequence shown here is derived from an EMBL/GenBank/DDBJ whole genome shotgun (WGS) entry which is preliminary data.</text>
</comment>
<accession>A0AA35WL40</accession>
<protein>
    <submittedName>
        <fullName evidence="4">Dynein heavy chain, cytoplasmic</fullName>
    </submittedName>
</protein>
<dbReference type="EMBL" id="CASHTH010001659">
    <property type="protein sequence ID" value="CAI8017802.1"/>
    <property type="molecule type" value="Genomic_DNA"/>
</dbReference>
<dbReference type="Proteomes" id="UP001174909">
    <property type="component" value="Unassembled WGS sequence"/>
</dbReference>
<organism evidence="4 5">
    <name type="scientific">Geodia barretti</name>
    <name type="common">Barrett's horny sponge</name>
    <dbReference type="NCBI Taxonomy" id="519541"/>
    <lineage>
        <taxon>Eukaryota</taxon>
        <taxon>Metazoa</taxon>
        <taxon>Porifera</taxon>
        <taxon>Demospongiae</taxon>
        <taxon>Heteroscleromorpha</taxon>
        <taxon>Tetractinellida</taxon>
        <taxon>Astrophorina</taxon>
        <taxon>Geodiidae</taxon>
        <taxon>Geodia</taxon>
    </lineage>
</organism>
<name>A0AA35WL40_GEOBA</name>
<feature type="domain" description="Dynein heavy chain tail" evidence="3">
    <location>
        <begin position="244"/>
        <end position="462"/>
    </location>
</feature>
<feature type="compositionally biased region" description="Low complexity" evidence="2">
    <location>
        <begin position="1"/>
        <end position="17"/>
    </location>
</feature>
<dbReference type="GO" id="GO:0051959">
    <property type="term" value="F:dynein light intermediate chain binding"/>
    <property type="evidence" value="ECO:0007669"/>
    <property type="project" value="InterPro"/>
</dbReference>
<evidence type="ECO:0000256" key="1">
    <source>
        <dbReference type="ARBA" id="ARBA00008887"/>
    </source>
</evidence>
<keyword evidence="5" id="KW-1185">Reference proteome</keyword>
<evidence type="ECO:0000313" key="5">
    <source>
        <dbReference type="Proteomes" id="UP001174909"/>
    </source>
</evidence>
<dbReference type="PANTHER" id="PTHR46532">
    <property type="entry name" value="MALE FERTILITY FACTOR KL5"/>
    <property type="match status" value="1"/>
</dbReference>
<dbReference type="InterPro" id="IPR013594">
    <property type="entry name" value="Dynein_heavy_tail"/>
</dbReference>
<dbReference type="Pfam" id="PF08385">
    <property type="entry name" value="DHC_N1"/>
    <property type="match status" value="1"/>
</dbReference>
<dbReference type="GO" id="GO:0007018">
    <property type="term" value="P:microtubule-based movement"/>
    <property type="evidence" value="ECO:0007669"/>
    <property type="project" value="InterPro"/>
</dbReference>
<reference evidence="4" key="1">
    <citation type="submission" date="2023-03" db="EMBL/GenBank/DDBJ databases">
        <authorList>
            <person name="Steffen K."/>
            <person name="Cardenas P."/>
        </authorList>
    </citation>
    <scope>NUCLEOTIDE SEQUENCE</scope>
</reference>
<dbReference type="PANTHER" id="PTHR46532:SF4">
    <property type="entry name" value="AAA+ ATPASE DOMAIN-CONTAINING PROTEIN"/>
    <property type="match status" value="1"/>
</dbReference>
<proteinExistence type="inferred from homology"/>
<evidence type="ECO:0000313" key="4">
    <source>
        <dbReference type="EMBL" id="CAI8017802.1"/>
    </source>
</evidence>